<dbReference type="Proteomes" id="UP000711614">
    <property type="component" value="Unassembled WGS sequence"/>
</dbReference>
<reference evidence="7 8" key="1">
    <citation type="submission" date="2021-03" db="EMBL/GenBank/DDBJ databases">
        <title>Sequencing the genomes of 1000 actinobacteria strains.</title>
        <authorList>
            <person name="Klenk H.-P."/>
        </authorList>
    </citation>
    <scope>NUCLEOTIDE SEQUENCE [LARGE SCALE GENOMIC DNA]</scope>
    <source>
        <strain evidence="7 8">DSM 16005</strain>
    </source>
</reference>
<sequence>MASQEQKNVSSRTEEEHVEDVPLPAPSPDSAAAQAATSGVDDLLDEIDGVLESNAEEFVRGFVQKGGQ</sequence>
<dbReference type="HAMAP" id="MF_02106">
    <property type="entry name" value="Pup"/>
    <property type="match status" value="1"/>
</dbReference>
<evidence type="ECO:0000313" key="7">
    <source>
        <dbReference type="EMBL" id="MBP2414631.1"/>
    </source>
</evidence>
<dbReference type="NCBIfam" id="TIGR03687">
    <property type="entry name" value="pupylate_cterm"/>
    <property type="match status" value="1"/>
</dbReference>
<evidence type="ECO:0000256" key="3">
    <source>
        <dbReference type="ARBA" id="ARBA00016748"/>
    </source>
</evidence>
<dbReference type="EMBL" id="JAGIOI010000001">
    <property type="protein sequence ID" value="MBP2414631.1"/>
    <property type="molecule type" value="Genomic_DNA"/>
</dbReference>
<feature type="region of interest" description="ARC ATPase binding" evidence="5">
    <location>
        <begin position="25"/>
        <end position="62"/>
    </location>
</feature>
<comment type="domain">
    <text evidence="5">The N-terminal unstructured half of Pup provides a signal required to initiate unfolding and degradation by the proteasome but is not needed for pupylation, while the C-terminal helical half of Pup interacts with ARC to target proteins to the proteasome.</text>
</comment>
<feature type="compositionally biased region" description="Low complexity" evidence="6">
    <location>
        <begin position="28"/>
        <end position="38"/>
    </location>
</feature>
<keyword evidence="5" id="KW-1017">Isopeptide bond</keyword>
<feature type="region of interest" description="Disordered" evidence="6">
    <location>
        <begin position="1"/>
        <end position="38"/>
    </location>
</feature>
<gene>
    <name evidence="5" type="primary">pup</name>
    <name evidence="7" type="ORF">JOF48_003430</name>
</gene>
<evidence type="ECO:0000313" key="8">
    <source>
        <dbReference type="Proteomes" id="UP000711614"/>
    </source>
</evidence>
<dbReference type="InterPro" id="IPR008515">
    <property type="entry name" value="Ubiquitin-like_Pup"/>
</dbReference>
<accession>A0ABS4Z0Q3</accession>
<evidence type="ECO:0000256" key="5">
    <source>
        <dbReference type="HAMAP-Rule" id="MF_02106"/>
    </source>
</evidence>
<comment type="pathway">
    <text evidence="1 5">Protein degradation; proteasomal Pup-dependent pathway.</text>
</comment>
<organism evidence="7 8">
    <name type="scientific">Arthrobacter stackebrandtii</name>
    <dbReference type="NCBI Taxonomy" id="272161"/>
    <lineage>
        <taxon>Bacteria</taxon>
        <taxon>Bacillati</taxon>
        <taxon>Actinomycetota</taxon>
        <taxon>Actinomycetes</taxon>
        <taxon>Micrococcales</taxon>
        <taxon>Micrococcaceae</taxon>
        <taxon>Arthrobacter</taxon>
    </lineage>
</organism>
<evidence type="ECO:0000256" key="2">
    <source>
        <dbReference type="ARBA" id="ARBA00010616"/>
    </source>
</evidence>
<dbReference type="Pfam" id="PF05639">
    <property type="entry name" value="Pup"/>
    <property type="match status" value="1"/>
</dbReference>
<feature type="compositionally biased region" description="Polar residues" evidence="6">
    <location>
        <begin position="1"/>
        <end position="11"/>
    </location>
</feature>
<proteinExistence type="inferred from homology"/>
<protein>
    <recommendedName>
        <fullName evidence="3 5">Prokaryotic ubiquitin-like protein Pup</fullName>
    </recommendedName>
    <alternativeName>
        <fullName evidence="4 5">Bacterial ubiquitin-like modifier</fullName>
    </alternativeName>
</protein>
<comment type="similarity">
    <text evidence="2 5">Belongs to the prokaryotic ubiquitin-like protein family.</text>
</comment>
<evidence type="ECO:0000256" key="4">
    <source>
        <dbReference type="ARBA" id="ARBA00032321"/>
    </source>
</evidence>
<dbReference type="RefSeq" id="WP_209682742.1">
    <property type="nucleotide sequence ID" value="NZ_JAGIOI010000001.1"/>
</dbReference>
<comment type="caution">
    <text evidence="7">The sequence shown here is derived from an EMBL/GenBank/DDBJ whole genome shotgun (WGS) entry which is preliminary data.</text>
</comment>
<comment type="subunit">
    <text evidence="5">Strongly interacts with the proteasome-associated ATPase ARC through a hydrophobic interface; the interacting region of Pup lies in its C-terminal half. There is one Pup binding site per ARC hexamer ring.</text>
</comment>
<comment type="function">
    <text evidence="5">Protein modifier that is covalently attached to lysine residues of substrate proteins, thereby targeting them for proteasomal degradation. The tagging system is termed pupylation.</text>
</comment>
<evidence type="ECO:0000256" key="6">
    <source>
        <dbReference type="SAM" id="MobiDB-lite"/>
    </source>
</evidence>
<feature type="modified residue" description="Deamidated glutamine" evidence="5">
    <location>
        <position position="68"/>
    </location>
</feature>
<feature type="cross-link" description="Isoglutamyl lysine isopeptide (Gln-Lys) (interchain with K-? in acceptor proteins)" evidence="5">
    <location>
        <position position="68"/>
    </location>
</feature>
<keyword evidence="8" id="KW-1185">Reference proteome</keyword>
<evidence type="ECO:0000256" key="1">
    <source>
        <dbReference type="ARBA" id="ARBA00004707"/>
    </source>
</evidence>
<comment type="PTM">
    <text evidence="5">Is modified by deamidation of its C-terminal glutamine to glutamate by the deamidase Dop, a prerequisite to the subsequent pupylation process.</text>
</comment>
<keyword evidence="5" id="KW-0833">Ubl conjugation pathway</keyword>
<name>A0ABS4Z0Q3_9MICC</name>